<evidence type="ECO:0000313" key="4">
    <source>
        <dbReference type="Proteomes" id="UP001160148"/>
    </source>
</evidence>
<evidence type="ECO:0000256" key="1">
    <source>
        <dbReference type="PROSITE-ProRule" id="PRU00325"/>
    </source>
</evidence>
<keyword evidence="1" id="KW-0862">Zinc</keyword>
<dbReference type="AlphaFoldDB" id="A0AAV0VYJ9"/>
<evidence type="ECO:0000259" key="2">
    <source>
        <dbReference type="PROSITE" id="PS50966"/>
    </source>
</evidence>
<organism evidence="3 4">
    <name type="scientific">Macrosiphum euphorbiae</name>
    <name type="common">potato aphid</name>
    <dbReference type="NCBI Taxonomy" id="13131"/>
    <lineage>
        <taxon>Eukaryota</taxon>
        <taxon>Metazoa</taxon>
        <taxon>Ecdysozoa</taxon>
        <taxon>Arthropoda</taxon>
        <taxon>Hexapoda</taxon>
        <taxon>Insecta</taxon>
        <taxon>Pterygota</taxon>
        <taxon>Neoptera</taxon>
        <taxon>Paraneoptera</taxon>
        <taxon>Hemiptera</taxon>
        <taxon>Sternorrhyncha</taxon>
        <taxon>Aphidomorpha</taxon>
        <taxon>Aphidoidea</taxon>
        <taxon>Aphididae</taxon>
        <taxon>Macrosiphini</taxon>
        <taxon>Macrosiphum</taxon>
    </lineage>
</organism>
<dbReference type="Pfam" id="PF10551">
    <property type="entry name" value="MULE"/>
    <property type="match status" value="1"/>
</dbReference>
<evidence type="ECO:0000313" key="3">
    <source>
        <dbReference type="EMBL" id="CAI6349344.1"/>
    </source>
</evidence>
<dbReference type="PANTHER" id="PTHR35385:SF2">
    <property type="entry name" value="PROTEIN B, PUTATIVE-RELATED"/>
    <property type="match status" value="1"/>
</dbReference>
<gene>
    <name evidence="3" type="ORF">MEUPH1_LOCUS5917</name>
</gene>
<dbReference type="InterPro" id="IPR007527">
    <property type="entry name" value="Znf_SWIM"/>
</dbReference>
<dbReference type="PANTHER" id="PTHR35385">
    <property type="entry name" value="PROTEIN B, PUTATIVE-RELATED-RELATED"/>
    <property type="match status" value="1"/>
</dbReference>
<keyword evidence="1" id="KW-0479">Metal-binding</keyword>
<dbReference type="Proteomes" id="UP001160148">
    <property type="component" value="Unassembled WGS sequence"/>
</dbReference>
<keyword evidence="4" id="KW-1185">Reference proteome</keyword>
<protein>
    <recommendedName>
        <fullName evidence="2">SWIM-type domain-containing protein</fullName>
    </recommendedName>
</protein>
<comment type="caution">
    <text evidence="3">The sequence shown here is derived from an EMBL/GenBank/DDBJ whole genome shotgun (WGS) entry which is preliminary data.</text>
</comment>
<keyword evidence="1" id="KW-0863">Zinc-finger</keyword>
<name>A0AAV0VYJ9_9HEMI</name>
<dbReference type="EMBL" id="CARXXK010000001">
    <property type="protein sequence ID" value="CAI6349344.1"/>
    <property type="molecule type" value="Genomic_DNA"/>
</dbReference>
<accession>A0AAV0VYJ9</accession>
<proteinExistence type="predicted"/>
<dbReference type="PROSITE" id="PS50966">
    <property type="entry name" value="ZF_SWIM"/>
    <property type="match status" value="1"/>
</dbReference>
<dbReference type="InterPro" id="IPR018289">
    <property type="entry name" value="MULE_transposase_dom"/>
</dbReference>
<reference evidence="3 4" key="1">
    <citation type="submission" date="2023-01" db="EMBL/GenBank/DDBJ databases">
        <authorList>
            <person name="Whitehead M."/>
        </authorList>
    </citation>
    <scope>NUCLEOTIDE SEQUENCE [LARGE SCALE GENOMIC DNA]</scope>
</reference>
<sequence length="766" mass="87403">MYPQSFTNKVKEEKVNYVEVRSNLNSVDDIKQWVNEYGTLTNTHWVARSSIPTGTKILCSKKYVCHHSGFQKVSKEENKKGNSKNAMCQAYILCSIKLSTPWTKKTDSYVKEGLLASIKIHTNHRHTLQTAETLRFLPADNNQKNTFIEYFNNGMGIIESSKYHENILSLRHDFKQQDYANGSLNPTYRCIQNWYETWRLNNLGPRSGTGLIEKLIEKKLVYEKDGIIVNFKQNPFAVVILTPMMKRAHLLKTSNDIVFVDSTSACDPENHTITFVLAPCAAGAVPLGIIITQGQSYDAYNAGFSLLKEALPKNKSFGTCGYPQIFMTDNSSAEINALHNSWPNSRHLLCIFHVLQAVWRWLWEAKNSIPKESRKNLMQTFQKTLYADTIEKAEQAYLNTISSNYENWNKYISTYWEFRSKWCLAWRDATINGHQTNNFSEITVRIFKDIVLSRVKAYNVISLIDFACTVLEDYYCRRFREFANSRNCKARLFLQTQSKKANTIKQDDVIQISEIEYKVTTSDDKTYEINTSVGICSCFEGQFGSFCIHQCAVYSYYDVVSKNFPPVTAEDKYNISVLAQGDKSLPMSFFESFLPNDSCKQYTSTNNYIESTIDVQSNIVEEEETLPVIINNDNASQSLQTTASENVSMKNIISLMTDLDEKYCSSKSGLKMIESRLKKITSVGKWESFLHTAGASSVPLRRRSGATIKVQPTSIARRPLALTRGSKRFPAGRPAKQEKIINKRKRNLGHNIKNNFPNAKSHGRGH</sequence>
<feature type="domain" description="SWIM-type" evidence="2">
    <location>
        <begin position="517"/>
        <end position="558"/>
    </location>
</feature>
<dbReference type="GO" id="GO:0008270">
    <property type="term" value="F:zinc ion binding"/>
    <property type="evidence" value="ECO:0007669"/>
    <property type="project" value="UniProtKB-KW"/>
</dbReference>